<dbReference type="Gramene" id="PHT78144">
    <property type="protein sequence ID" value="PHT78144"/>
    <property type="gene ID" value="T459_16196"/>
</dbReference>
<dbReference type="GO" id="GO:0016740">
    <property type="term" value="F:transferase activity"/>
    <property type="evidence" value="ECO:0007669"/>
    <property type="project" value="UniProtKB-KW"/>
</dbReference>
<keyword evidence="4" id="KW-0547">Nucleotide-binding</keyword>
<name>A0A2G2Z855_CAPAN</name>
<dbReference type="PANTHER" id="PTHR11088">
    <property type="entry name" value="TRNA DIMETHYLALLYLTRANSFERASE"/>
    <property type="match status" value="1"/>
</dbReference>
<dbReference type="EMBL" id="AYRZ02000006">
    <property type="protein sequence ID" value="PHT78144.1"/>
    <property type="molecule type" value="Genomic_DNA"/>
</dbReference>
<proteinExistence type="inferred from homology"/>
<protein>
    <submittedName>
        <fullName evidence="6">Uncharacterized protein</fullName>
    </submittedName>
</protein>
<evidence type="ECO:0000256" key="3">
    <source>
        <dbReference type="ARBA" id="ARBA00022712"/>
    </source>
</evidence>
<keyword evidence="2" id="KW-0808">Transferase</keyword>
<dbReference type="GO" id="GO:0005524">
    <property type="term" value="F:ATP binding"/>
    <property type="evidence" value="ECO:0007669"/>
    <property type="project" value="UniProtKB-KW"/>
</dbReference>
<evidence type="ECO:0000313" key="7">
    <source>
        <dbReference type="Proteomes" id="UP000222542"/>
    </source>
</evidence>
<evidence type="ECO:0000256" key="4">
    <source>
        <dbReference type="ARBA" id="ARBA00022741"/>
    </source>
</evidence>
<sequence>MQKINTSINNIIKLNKNKVVFILGATGMGKSRISVDLATYFSAKIINSDKMQVYKDLTLSPTR</sequence>
<keyword evidence="5" id="KW-0067">ATP-binding</keyword>
<dbReference type="Pfam" id="PF01745">
    <property type="entry name" value="IPT"/>
    <property type="match status" value="1"/>
</dbReference>
<dbReference type="AlphaFoldDB" id="A0A2G2Z855"/>
<keyword evidence="3" id="KW-0203">Cytokinin biosynthesis</keyword>
<dbReference type="Gene3D" id="3.40.50.300">
    <property type="entry name" value="P-loop containing nucleotide triphosphate hydrolases"/>
    <property type="match status" value="1"/>
</dbReference>
<reference evidence="6 7" key="1">
    <citation type="journal article" date="2014" name="Nat. Genet.">
        <title>Genome sequence of the hot pepper provides insights into the evolution of pungency in Capsicum species.</title>
        <authorList>
            <person name="Kim S."/>
            <person name="Park M."/>
            <person name="Yeom S.I."/>
            <person name="Kim Y.M."/>
            <person name="Lee J.M."/>
            <person name="Lee H.A."/>
            <person name="Seo E."/>
            <person name="Choi J."/>
            <person name="Cheong K."/>
            <person name="Kim K.T."/>
            <person name="Jung K."/>
            <person name="Lee G.W."/>
            <person name="Oh S.K."/>
            <person name="Bae C."/>
            <person name="Kim S.B."/>
            <person name="Lee H.Y."/>
            <person name="Kim S.Y."/>
            <person name="Kim M.S."/>
            <person name="Kang B.C."/>
            <person name="Jo Y.D."/>
            <person name="Yang H.B."/>
            <person name="Jeong H.J."/>
            <person name="Kang W.H."/>
            <person name="Kwon J.K."/>
            <person name="Shin C."/>
            <person name="Lim J.Y."/>
            <person name="Park J.H."/>
            <person name="Huh J.H."/>
            <person name="Kim J.S."/>
            <person name="Kim B.D."/>
            <person name="Cohen O."/>
            <person name="Paran I."/>
            <person name="Suh M.C."/>
            <person name="Lee S.B."/>
            <person name="Kim Y.K."/>
            <person name="Shin Y."/>
            <person name="Noh S.J."/>
            <person name="Park J."/>
            <person name="Seo Y.S."/>
            <person name="Kwon S.Y."/>
            <person name="Kim H.A."/>
            <person name="Park J.M."/>
            <person name="Kim H.J."/>
            <person name="Choi S.B."/>
            <person name="Bosland P.W."/>
            <person name="Reeves G."/>
            <person name="Jo S.H."/>
            <person name="Lee B.W."/>
            <person name="Cho H.T."/>
            <person name="Choi H.S."/>
            <person name="Lee M.S."/>
            <person name="Yu Y."/>
            <person name="Do Choi Y."/>
            <person name="Park B.S."/>
            <person name="van Deynze A."/>
            <person name="Ashrafi H."/>
            <person name="Hill T."/>
            <person name="Kim W.T."/>
            <person name="Pai H.S."/>
            <person name="Ahn H.K."/>
            <person name="Yeam I."/>
            <person name="Giovannoni J.J."/>
            <person name="Rose J.K."/>
            <person name="Sorensen I."/>
            <person name="Lee S.J."/>
            <person name="Kim R.W."/>
            <person name="Choi I.Y."/>
            <person name="Choi B.S."/>
            <person name="Lim J.S."/>
            <person name="Lee Y.H."/>
            <person name="Choi D."/>
        </authorList>
    </citation>
    <scope>NUCLEOTIDE SEQUENCE [LARGE SCALE GENOMIC DNA]</scope>
    <source>
        <strain evidence="7">cv. CM334</strain>
    </source>
</reference>
<dbReference type="STRING" id="4072.A0A2G2Z855"/>
<reference evidence="6 7" key="2">
    <citation type="journal article" date="2017" name="Genome Biol.">
        <title>New reference genome sequences of hot pepper reveal the massive evolution of plant disease-resistance genes by retroduplication.</title>
        <authorList>
            <person name="Kim S."/>
            <person name="Park J."/>
            <person name="Yeom S.I."/>
            <person name="Kim Y.M."/>
            <person name="Seo E."/>
            <person name="Kim K.T."/>
            <person name="Kim M.S."/>
            <person name="Lee J.M."/>
            <person name="Cheong K."/>
            <person name="Shin H.S."/>
            <person name="Kim S.B."/>
            <person name="Han K."/>
            <person name="Lee J."/>
            <person name="Park M."/>
            <person name="Lee H.A."/>
            <person name="Lee H.Y."/>
            <person name="Lee Y."/>
            <person name="Oh S."/>
            <person name="Lee J.H."/>
            <person name="Choi E."/>
            <person name="Choi E."/>
            <person name="Lee S.E."/>
            <person name="Jeon J."/>
            <person name="Kim H."/>
            <person name="Choi G."/>
            <person name="Song H."/>
            <person name="Lee J."/>
            <person name="Lee S.C."/>
            <person name="Kwon J.K."/>
            <person name="Lee H.Y."/>
            <person name="Koo N."/>
            <person name="Hong Y."/>
            <person name="Kim R.W."/>
            <person name="Kang W.H."/>
            <person name="Huh J.H."/>
            <person name="Kang B.C."/>
            <person name="Yang T.J."/>
            <person name="Lee Y.H."/>
            <person name="Bennetzen J.L."/>
            <person name="Choi D."/>
        </authorList>
    </citation>
    <scope>NUCLEOTIDE SEQUENCE [LARGE SCALE GENOMIC DNA]</scope>
    <source>
        <strain evidence="7">cv. CM334</strain>
    </source>
</reference>
<organism evidence="6 7">
    <name type="scientific">Capsicum annuum</name>
    <name type="common">Capsicum pepper</name>
    <dbReference type="NCBI Taxonomy" id="4072"/>
    <lineage>
        <taxon>Eukaryota</taxon>
        <taxon>Viridiplantae</taxon>
        <taxon>Streptophyta</taxon>
        <taxon>Embryophyta</taxon>
        <taxon>Tracheophyta</taxon>
        <taxon>Spermatophyta</taxon>
        <taxon>Magnoliopsida</taxon>
        <taxon>eudicotyledons</taxon>
        <taxon>Gunneridae</taxon>
        <taxon>Pentapetalae</taxon>
        <taxon>asterids</taxon>
        <taxon>lamiids</taxon>
        <taxon>Solanales</taxon>
        <taxon>Solanaceae</taxon>
        <taxon>Solanoideae</taxon>
        <taxon>Capsiceae</taxon>
        <taxon>Capsicum</taxon>
    </lineage>
</organism>
<evidence type="ECO:0000256" key="5">
    <source>
        <dbReference type="ARBA" id="ARBA00022840"/>
    </source>
</evidence>
<evidence type="ECO:0000313" key="6">
    <source>
        <dbReference type="EMBL" id="PHT78144.1"/>
    </source>
</evidence>
<evidence type="ECO:0000256" key="1">
    <source>
        <dbReference type="ARBA" id="ARBA00005842"/>
    </source>
</evidence>
<dbReference type="InterPro" id="IPR027417">
    <property type="entry name" value="P-loop_NTPase"/>
</dbReference>
<comment type="similarity">
    <text evidence="1">Belongs to the IPP transferase family.</text>
</comment>
<dbReference type="OMA" id="THFRGET"/>
<keyword evidence="7" id="KW-1185">Reference proteome</keyword>
<comment type="caution">
    <text evidence="6">The sequence shown here is derived from an EMBL/GenBank/DDBJ whole genome shotgun (WGS) entry which is preliminary data.</text>
</comment>
<gene>
    <name evidence="6" type="ORF">T459_16196</name>
</gene>
<dbReference type="Proteomes" id="UP000222542">
    <property type="component" value="Unassembled WGS sequence"/>
</dbReference>
<accession>A0A2G2Z855</accession>
<evidence type="ECO:0000256" key="2">
    <source>
        <dbReference type="ARBA" id="ARBA00022679"/>
    </source>
</evidence>
<dbReference type="InterPro" id="IPR039657">
    <property type="entry name" value="Dimethylallyltransferase"/>
</dbReference>
<dbReference type="PANTHER" id="PTHR11088:SF59">
    <property type="entry name" value="ADENYLATE ISOPENTENYLTRANSFERASE"/>
    <property type="match status" value="1"/>
</dbReference>
<dbReference type="GO" id="GO:0009691">
    <property type="term" value="P:cytokinin biosynthetic process"/>
    <property type="evidence" value="ECO:0007669"/>
    <property type="project" value="UniProtKB-KW"/>
</dbReference>